<keyword evidence="8" id="KW-0067">ATP-binding</keyword>
<evidence type="ECO:0000256" key="11">
    <source>
        <dbReference type="ARBA" id="ARBA00023317"/>
    </source>
</evidence>
<dbReference type="UniPathway" id="UPA00109">
    <property type="reaction ID" value="UER00188"/>
</dbReference>
<dbReference type="InterPro" id="IPR015795">
    <property type="entry name" value="Pyrv_Knase_C"/>
</dbReference>
<organism evidence="16 17">
    <name type="scientific">SAR86 cluster bacterium</name>
    <dbReference type="NCBI Taxonomy" id="2030880"/>
    <lineage>
        <taxon>Bacteria</taxon>
        <taxon>Pseudomonadati</taxon>
        <taxon>Pseudomonadota</taxon>
        <taxon>Gammaproteobacteria</taxon>
        <taxon>SAR86 cluster</taxon>
    </lineage>
</organism>
<dbReference type="EC" id="2.7.1.40" evidence="3 12"/>
<dbReference type="Gene3D" id="3.40.1380.20">
    <property type="entry name" value="Pyruvate kinase, C-terminal domain"/>
    <property type="match status" value="1"/>
</dbReference>
<comment type="catalytic activity">
    <reaction evidence="13">
        <text>pyruvate + ATP = phosphoenolpyruvate + ADP + H(+)</text>
        <dbReference type="Rhea" id="RHEA:18157"/>
        <dbReference type="ChEBI" id="CHEBI:15361"/>
        <dbReference type="ChEBI" id="CHEBI:15378"/>
        <dbReference type="ChEBI" id="CHEBI:30616"/>
        <dbReference type="ChEBI" id="CHEBI:58702"/>
        <dbReference type="ChEBI" id="CHEBI:456216"/>
        <dbReference type="EC" id="2.7.1.40"/>
    </reaction>
</comment>
<dbReference type="NCBIfam" id="TIGR01064">
    <property type="entry name" value="pyruv_kin"/>
    <property type="match status" value="1"/>
</dbReference>
<proteinExistence type="inferred from homology"/>
<evidence type="ECO:0000256" key="6">
    <source>
        <dbReference type="ARBA" id="ARBA00022741"/>
    </source>
</evidence>
<dbReference type="GO" id="GO:0016301">
    <property type="term" value="F:kinase activity"/>
    <property type="evidence" value="ECO:0007669"/>
    <property type="project" value="UniProtKB-KW"/>
</dbReference>
<dbReference type="Pfam" id="PF00224">
    <property type="entry name" value="PK"/>
    <property type="match status" value="1"/>
</dbReference>
<name>A0A368BK54_9GAMM</name>
<keyword evidence="11 16" id="KW-0670">Pyruvate</keyword>
<keyword evidence="9 13" id="KW-0460">Magnesium</keyword>
<dbReference type="GO" id="GO:0030955">
    <property type="term" value="F:potassium ion binding"/>
    <property type="evidence" value="ECO:0007669"/>
    <property type="project" value="UniProtKB-UniRule"/>
</dbReference>
<evidence type="ECO:0000256" key="4">
    <source>
        <dbReference type="ARBA" id="ARBA00022679"/>
    </source>
</evidence>
<evidence type="ECO:0000259" key="14">
    <source>
        <dbReference type="Pfam" id="PF00224"/>
    </source>
</evidence>
<dbReference type="InterPro" id="IPR001697">
    <property type="entry name" value="Pyr_Knase"/>
</dbReference>
<evidence type="ECO:0000256" key="13">
    <source>
        <dbReference type="RuleBase" id="RU000504"/>
    </source>
</evidence>
<comment type="similarity">
    <text evidence="2 13">Belongs to the pyruvate kinase family.</text>
</comment>
<dbReference type="InterPro" id="IPR040442">
    <property type="entry name" value="Pyrv_kinase-like_dom_sf"/>
</dbReference>
<evidence type="ECO:0000256" key="10">
    <source>
        <dbReference type="ARBA" id="ARBA00023152"/>
    </source>
</evidence>
<keyword evidence="7 13" id="KW-0418">Kinase</keyword>
<dbReference type="Pfam" id="PF02887">
    <property type="entry name" value="PK_C"/>
    <property type="match status" value="1"/>
</dbReference>
<dbReference type="SUPFAM" id="SSF51621">
    <property type="entry name" value="Phosphoenolpyruvate/pyruvate domain"/>
    <property type="match status" value="1"/>
</dbReference>
<sequence length="465" mass="51581">MHKRTKIITTVGPSTKSKTSILNLYKKGMNVVRINMSHANHEDLKEIIGYVKSLNKSLNQSIGIMVDTQGPEIRTTKTSDSLELKKGQELILTQKKGKKDKALPVDNLKYVKDIKKGGKISLDNGAIELKIKKIDLSNNITCEVLDSGVIAGKKHVNFPGAKIKLPTLTDKDKKDLDFALEMGVDFIALSFCRSKQDLLTLKKFLKDRADNVETFVKVEDQEGLSNLDEIVKNSDGVMVARGDLGIETDITNLPYIQRKMIRVAAKHGKKSIVATQLLESMIKNPHPTRAEVSDVANAVYEGTDALMLSGETSVGKYPFKCVEYIRDIALNAERSETLQFQNSFKQETDWHTLAATTVKLSEKINADAIVVLTRSGFTANLISRARPKVPVYAFTNNPSTQSKLSLSSSVENLSLKFTKNHEKTISAAFDALKSKMKLKGKKKFVVISGIFSEIYADAIQVRLMD</sequence>
<keyword evidence="4 13" id="KW-0808">Transferase</keyword>
<feature type="domain" description="Pyruvate kinase barrel" evidence="14">
    <location>
        <begin position="3"/>
        <end position="322"/>
    </location>
</feature>
<dbReference type="AlphaFoldDB" id="A0A368BK54"/>
<evidence type="ECO:0000256" key="5">
    <source>
        <dbReference type="ARBA" id="ARBA00022723"/>
    </source>
</evidence>
<protein>
    <recommendedName>
        <fullName evidence="3 12">Pyruvate kinase</fullName>
        <ecNumber evidence="3 12">2.7.1.40</ecNumber>
    </recommendedName>
</protein>
<dbReference type="NCBIfam" id="NF004491">
    <property type="entry name" value="PRK05826.1"/>
    <property type="match status" value="1"/>
</dbReference>
<dbReference type="PRINTS" id="PR01050">
    <property type="entry name" value="PYRUVTKNASE"/>
</dbReference>
<dbReference type="InterPro" id="IPR015793">
    <property type="entry name" value="Pyrv_Knase_brl"/>
</dbReference>
<comment type="pathway">
    <text evidence="1 13">Carbohydrate degradation; glycolysis; pyruvate from D-glyceraldehyde 3-phosphate: step 5/5.</text>
</comment>
<dbReference type="PANTHER" id="PTHR11817">
    <property type="entry name" value="PYRUVATE KINASE"/>
    <property type="match status" value="1"/>
</dbReference>
<keyword evidence="6" id="KW-0547">Nucleotide-binding</keyword>
<dbReference type="Proteomes" id="UP000252147">
    <property type="component" value="Unassembled WGS sequence"/>
</dbReference>
<evidence type="ECO:0000256" key="1">
    <source>
        <dbReference type="ARBA" id="ARBA00004997"/>
    </source>
</evidence>
<evidence type="ECO:0000256" key="2">
    <source>
        <dbReference type="ARBA" id="ARBA00008663"/>
    </source>
</evidence>
<dbReference type="SUPFAM" id="SSF50800">
    <property type="entry name" value="PK beta-barrel domain-like"/>
    <property type="match status" value="1"/>
</dbReference>
<evidence type="ECO:0000256" key="12">
    <source>
        <dbReference type="NCBIfam" id="TIGR01064"/>
    </source>
</evidence>
<dbReference type="Gene3D" id="3.20.20.60">
    <property type="entry name" value="Phosphoenolpyruvate-binding domains"/>
    <property type="match status" value="1"/>
</dbReference>
<accession>A0A368BK54</accession>
<dbReference type="SUPFAM" id="SSF52935">
    <property type="entry name" value="PK C-terminal domain-like"/>
    <property type="match status" value="1"/>
</dbReference>
<dbReference type="GO" id="GO:0000287">
    <property type="term" value="F:magnesium ion binding"/>
    <property type="evidence" value="ECO:0007669"/>
    <property type="project" value="UniProtKB-UniRule"/>
</dbReference>
<dbReference type="InterPro" id="IPR011037">
    <property type="entry name" value="Pyrv_Knase-like_insert_dom_sf"/>
</dbReference>
<evidence type="ECO:0000256" key="3">
    <source>
        <dbReference type="ARBA" id="ARBA00012142"/>
    </source>
</evidence>
<gene>
    <name evidence="16" type="primary">pyk</name>
    <name evidence="16" type="ORF">DBW97_04475</name>
</gene>
<dbReference type="GO" id="GO:0004743">
    <property type="term" value="F:pyruvate kinase activity"/>
    <property type="evidence" value="ECO:0007669"/>
    <property type="project" value="UniProtKB-UniRule"/>
</dbReference>
<evidence type="ECO:0000313" key="17">
    <source>
        <dbReference type="Proteomes" id="UP000252147"/>
    </source>
</evidence>
<dbReference type="InterPro" id="IPR036918">
    <property type="entry name" value="Pyrv_Knase_C_sf"/>
</dbReference>
<dbReference type="InterPro" id="IPR015806">
    <property type="entry name" value="Pyrv_Knase_insert_dom_sf"/>
</dbReference>
<keyword evidence="10 13" id="KW-0324">Glycolysis</keyword>
<evidence type="ECO:0000313" key="16">
    <source>
        <dbReference type="EMBL" id="RCL37621.1"/>
    </source>
</evidence>
<dbReference type="EMBL" id="QOPD01000008">
    <property type="protein sequence ID" value="RCL37621.1"/>
    <property type="molecule type" value="Genomic_DNA"/>
</dbReference>
<comment type="caution">
    <text evidence="16">The sequence shown here is derived from an EMBL/GenBank/DDBJ whole genome shotgun (WGS) entry which is preliminary data.</text>
</comment>
<evidence type="ECO:0000256" key="7">
    <source>
        <dbReference type="ARBA" id="ARBA00022777"/>
    </source>
</evidence>
<evidence type="ECO:0000256" key="9">
    <source>
        <dbReference type="ARBA" id="ARBA00022842"/>
    </source>
</evidence>
<dbReference type="GO" id="GO:0005524">
    <property type="term" value="F:ATP binding"/>
    <property type="evidence" value="ECO:0007669"/>
    <property type="project" value="UniProtKB-KW"/>
</dbReference>
<feature type="domain" description="Pyruvate kinase C-terminal" evidence="15">
    <location>
        <begin position="352"/>
        <end position="452"/>
    </location>
</feature>
<dbReference type="InterPro" id="IPR015813">
    <property type="entry name" value="Pyrv/PenolPyrv_kinase-like_dom"/>
</dbReference>
<dbReference type="Gene3D" id="2.40.33.10">
    <property type="entry name" value="PK beta-barrel domain-like"/>
    <property type="match status" value="1"/>
</dbReference>
<evidence type="ECO:0000259" key="15">
    <source>
        <dbReference type="Pfam" id="PF02887"/>
    </source>
</evidence>
<evidence type="ECO:0000256" key="8">
    <source>
        <dbReference type="ARBA" id="ARBA00022840"/>
    </source>
</evidence>
<keyword evidence="5" id="KW-0479">Metal-binding</keyword>
<dbReference type="FunFam" id="2.40.33.10:FF:000001">
    <property type="entry name" value="Pyruvate kinase"/>
    <property type="match status" value="1"/>
</dbReference>
<reference evidence="16 17" key="1">
    <citation type="journal article" date="2018" name="Microbiome">
        <title>Fine metagenomic profile of the Mediterranean stratified and mixed water columns revealed by assembly and recruitment.</title>
        <authorList>
            <person name="Haro-Moreno J.M."/>
            <person name="Lopez-Perez M."/>
            <person name="De La Torre J.R."/>
            <person name="Picazo A."/>
            <person name="Camacho A."/>
            <person name="Rodriguez-Valera F."/>
        </authorList>
    </citation>
    <scope>NUCLEOTIDE SEQUENCE [LARGE SCALE GENOMIC DNA]</scope>
    <source>
        <strain evidence="16">MED-G83</strain>
    </source>
</reference>